<feature type="transmembrane region" description="Helical" evidence="1">
    <location>
        <begin position="36"/>
        <end position="55"/>
    </location>
</feature>
<accession>A0A1M6DXQ0</accession>
<dbReference type="OrthoDB" id="7362327at2"/>
<organism evidence="2 3">
    <name type="scientific">Wenxinia saemankumensis</name>
    <dbReference type="NCBI Taxonomy" id="1447782"/>
    <lineage>
        <taxon>Bacteria</taxon>
        <taxon>Pseudomonadati</taxon>
        <taxon>Pseudomonadota</taxon>
        <taxon>Alphaproteobacteria</taxon>
        <taxon>Rhodobacterales</taxon>
        <taxon>Roseobacteraceae</taxon>
        <taxon>Wenxinia</taxon>
    </lineage>
</organism>
<reference evidence="2 3" key="1">
    <citation type="submission" date="2016-11" db="EMBL/GenBank/DDBJ databases">
        <authorList>
            <person name="Jaros S."/>
            <person name="Januszkiewicz K."/>
            <person name="Wedrychowicz H."/>
        </authorList>
    </citation>
    <scope>NUCLEOTIDE SEQUENCE [LARGE SCALE GENOMIC DNA]</scope>
    <source>
        <strain evidence="2 3">DSM 100565</strain>
    </source>
</reference>
<keyword evidence="1" id="KW-0812">Transmembrane</keyword>
<keyword evidence="1" id="KW-1133">Transmembrane helix</keyword>
<keyword evidence="3" id="KW-1185">Reference proteome</keyword>
<gene>
    <name evidence="2" type="ORF">SAMN05444417_1670</name>
</gene>
<evidence type="ECO:0000313" key="2">
    <source>
        <dbReference type="EMBL" id="SHI78067.1"/>
    </source>
</evidence>
<evidence type="ECO:0008006" key="4">
    <source>
        <dbReference type="Google" id="ProtNLM"/>
    </source>
</evidence>
<protein>
    <recommendedName>
        <fullName evidence="4">DUF3329 domain-containing protein</fullName>
    </recommendedName>
</protein>
<dbReference type="EMBL" id="FQYO01000003">
    <property type="protein sequence ID" value="SHI78067.1"/>
    <property type="molecule type" value="Genomic_DNA"/>
</dbReference>
<name>A0A1M6DXQ0_9RHOB</name>
<proteinExistence type="predicted"/>
<dbReference type="Proteomes" id="UP000184292">
    <property type="component" value="Unassembled WGS sequence"/>
</dbReference>
<keyword evidence="1" id="KW-0472">Membrane</keyword>
<dbReference type="RefSeq" id="WP_073328206.1">
    <property type="nucleotide sequence ID" value="NZ_FQYO01000003.1"/>
</dbReference>
<evidence type="ECO:0000313" key="3">
    <source>
        <dbReference type="Proteomes" id="UP000184292"/>
    </source>
</evidence>
<sequence length="73" mass="8130">MKILDPEHPFYAPVWRRVAVVALCLGWSLVEILAGSTGWAILTGALGLWCLYEFFLSPAARRRARGESPDRDG</sequence>
<evidence type="ECO:0000256" key="1">
    <source>
        <dbReference type="SAM" id="Phobius"/>
    </source>
</evidence>
<dbReference type="AlphaFoldDB" id="A0A1M6DXQ0"/>
<feature type="transmembrane region" description="Helical" evidence="1">
    <location>
        <begin position="12"/>
        <end position="30"/>
    </location>
</feature>